<reference evidence="2" key="1">
    <citation type="submission" date="2016-10" db="EMBL/GenBank/DDBJ databases">
        <authorList>
            <person name="Varghese N."/>
            <person name="Submissions S."/>
        </authorList>
    </citation>
    <scope>NUCLEOTIDE SEQUENCE [LARGE SCALE GENOMIC DNA]</scope>
    <source>
        <strain evidence="2">DS-12</strain>
    </source>
</reference>
<evidence type="ECO:0000313" key="1">
    <source>
        <dbReference type="EMBL" id="SFN28935.1"/>
    </source>
</evidence>
<sequence>MKKTIILTIALIGVQFLSHAQRNNGYLEYKVFLGYTNVGGKSGVEYQNEFRRSDLFSWGSQFTLLLNANDKSDAESFEKTFKFLDSMDGGGFVRFHFTEALNLRENVDPYLGADFTVRSLGVHLGLKYNFSETVGLYAMYKQSFSSSFMGDTKISEEEGEYTPSYFGKKAALSVGVTFRLFRS</sequence>
<organism evidence="1 2">
    <name type="scientific">Paenimyroides ummariense</name>
    <dbReference type="NCBI Taxonomy" id="913024"/>
    <lineage>
        <taxon>Bacteria</taxon>
        <taxon>Pseudomonadati</taxon>
        <taxon>Bacteroidota</taxon>
        <taxon>Flavobacteriia</taxon>
        <taxon>Flavobacteriales</taxon>
        <taxon>Flavobacteriaceae</taxon>
        <taxon>Paenimyroides</taxon>
    </lineage>
</organism>
<dbReference type="Proteomes" id="UP000199036">
    <property type="component" value="Unassembled WGS sequence"/>
</dbReference>
<protein>
    <recommendedName>
        <fullName evidence="3">Outer membrane protein beta-barrel domain-containing protein</fullName>
    </recommendedName>
</protein>
<dbReference type="InterPro" id="IPR046588">
    <property type="entry name" value="DUF6646"/>
</dbReference>
<accession>A0A1I4XSW1</accession>
<dbReference type="Pfam" id="PF20351">
    <property type="entry name" value="DUF6646"/>
    <property type="match status" value="1"/>
</dbReference>
<proteinExistence type="predicted"/>
<dbReference type="EMBL" id="FOVI01000003">
    <property type="protein sequence ID" value="SFN28935.1"/>
    <property type="molecule type" value="Genomic_DNA"/>
</dbReference>
<evidence type="ECO:0008006" key="3">
    <source>
        <dbReference type="Google" id="ProtNLM"/>
    </source>
</evidence>
<gene>
    <name evidence="1" type="ORF">SAMN05421741_103122</name>
</gene>
<dbReference type="OrthoDB" id="1118003at2"/>
<name>A0A1I4XSW1_9FLAO</name>
<dbReference type="STRING" id="913024.SAMN05421741_103122"/>
<evidence type="ECO:0000313" key="2">
    <source>
        <dbReference type="Proteomes" id="UP000199036"/>
    </source>
</evidence>
<keyword evidence="2" id="KW-1185">Reference proteome</keyword>
<dbReference type="AlphaFoldDB" id="A0A1I4XSW1"/>
<dbReference type="RefSeq" id="WP_091519215.1">
    <property type="nucleotide sequence ID" value="NZ_FOVI01000003.1"/>
</dbReference>